<dbReference type="PANTHER" id="PTHR28027">
    <property type="entry name" value="TRANSCRIPTIONAL REGULATOR MIT1"/>
    <property type="match status" value="1"/>
</dbReference>
<comment type="caution">
    <text evidence="2">The sequence shown here is derived from an EMBL/GenBank/DDBJ whole genome shotgun (WGS) entry which is preliminary data.</text>
</comment>
<feature type="region of interest" description="Disordered" evidence="1">
    <location>
        <begin position="1"/>
        <end position="23"/>
    </location>
</feature>
<feature type="compositionally biased region" description="Low complexity" evidence="1">
    <location>
        <begin position="305"/>
        <end position="322"/>
    </location>
</feature>
<dbReference type="PANTHER" id="PTHR28027:SF2">
    <property type="entry name" value="TRANSCRIPTIONAL REGULATOR MIT1"/>
    <property type="match status" value="1"/>
</dbReference>
<evidence type="ECO:0000256" key="1">
    <source>
        <dbReference type="SAM" id="MobiDB-lite"/>
    </source>
</evidence>
<feature type="region of interest" description="Disordered" evidence="1">
    <location>
        <begin position="347"/>
        <end position="398"/>
    </location>
</feature>
<sequence length="455" mass="49815">MSHDAHAASSSQNTPTNAWTEPPWTGWIETTGDALLILEAARRGIIPRVTRRLVDSERKMITSGSVFVFDEDESGIKRWTDGFFWSPSRILGNFLLYRETEKRGAGHRSARVDREQHADANDPANFNLEGVKPEAQSLSRPRSEAARLGIDRHRERSLVGSLTNSYKFKPGGMMKKTFSLTIGGVAQHLISYYKIEDVEQGRLRPPSSLPELASLDISPEYLDKTHFRNPPKVEIGVDGIPRYRGEADDIDSSPTLIPAPLAPLPYDEAGSSKRRGRYDPYSSPTPKRTRKPKNTSTSPQEPGDSSYSVPSYSSSSYGDTSLSATTAPQYASYSYYQTHGYHAPYSSTYPPPSATSPIATSPSPPISPPTQTLPPPVTTTSSVYTYPSETSPTSSHASAYPYYSYPSYSSWPQPQPYGTYAPPAHSSHAGVASDGHNAADVVPDADRDDDRSVGT</sequence>
<evidence type="ECO:0000313" key="3">
    <source>
        <dbReference type="Proteomes" id="UP001385951"/>
    </source>
</evidence>
<name>A0AAW0GSX1_9APHY</name>
<organism evidence="2 3">
    <name type="scientific">Cerrena zonata</name>
    <dbReference type="NCBI Taxonomy" id="2478898"/>
    <lineage>
        <taxon>Eukaryota</taxon>
        <taxon>Fungi</taxon>
        <taxon>Dikarya</taxon>
        <taxon>Basidiomycota</taxon>
        <taxon>Agaricomycotina</taxon>
        <taxon>Agaricomycetes</taxon>
        <taxon>Polyporales</taxon>
        <taxon>Cerrenaceae</taxon>
        <taxon>Cerrena</taxon>
    </lineage>
</organism>
<accession>A0AAW0GSX1</accession>
<dbReference type="Proteomes" id="UP001385951">
    <property type="component" value="Unassembled WGS sequence"/>
</dbReference>
<dbReference type="AlphaFoldDB" id="A0AAW0GSX1"/>
<protein>
    <submittedName>
        <fullName evidence="2">Uncharacterized protein</fullName>
    </submittedName>
</protein>
<keyword evidence="3" id="KW-1185">Reference proteome</keyword>
<gene>
    <name evidence="2" type="ORF">QCA50_001161</name>
</gene>
<feature type="region of interest" description="Disordered" evidence="1">
    <location>
        <begin position="240"/>
        <end position="322"/>
    </location>
</feature>
<feature type="compositionally biased region" description="Low complexity" evidence="1">
    <location>
        <begin position="378"/>
        <end position="398"/>
    </location>
</feature>
<feature type="compositionally biased region" description="Polar residues" evidence="1">
    <location>
        <begin position="8"/>
        <end position="19"/>
    </location>
</feature>
<proteinExistence type="predicted"/>
<feature type="region of interest" description="Disordered" evidence="1">
    <location>
        <begin position="108"/>
        <end position="128"/>
    </location>
</feature>
<feature type="region of interest" description="Disordered" evidence="1">
    <location>
        <begin position="414"/>
        <end position="455"/>
    </location>
</feature>
<feature type="compositionally biased region" description="Basic and acidic residues" evidence="1">
    <location>
        <begin position="444"/>
        <end position="455"/>
    </location>
</feature>
<feature type="compositionally biased region" description="Pro residues" evidence="1">
    <location>
        <begin position="362"/>
        <end position="377"/>
    </location>
</feature>
<dbReference type="EMBL" id="JASBNA010000001">
    <property type="protein sequence ID" value="KAK7696503.1"/>
    <property type="molecule type" value="Genomic_DNA"/>
</dbReference>
<dbReference type="InterPro" id="IPR018608">
    <property type="entry name" value="Gti1/Pac2"/>
</dbReference>
<dbReference type="GO" id="GO:0003677">
    <property type="term" value="F:DNA binding"/>
    <property type="evidence" value="ECO:0007669"/>
    <property type="project" value="TreeGrafter"/>
</dbReference>
<reference evidence="2 3" key="1">
    <citation type="submission" date="2022-09" db="EMBL/GenBank/DDBJ databases">
        <authorList>
            <person name="Palmer J.M."/>
        </authorList>
    </citation>
    <scope>NUCLEOTIDE SEQUENCE [LARGE SCALE GENOMIC DNA]</scope>
    <source>
        <strain evidence="2 3">DSM 7382</strain>
    </source>
</reference>
<evidence type="ECO:0000313" key="2">
    <source>
        <dbReference type="EMBL" id="KAK7696503.1"/>
    </source>
</evidence>
<dbReference type="Pfam" id="PF09729">
    <property type="entry name" value="Gti1_Pac2"/>
    <property type="match status" value="1"/>
</dbReference>
<feature type="compositionally biased region" description="Basic and acidic residues" evidence="1">
    <location>
        <begin position="108"/>
        <end position="120"/>
    </location>
</feature>